<keyword evidence="3" id="KW-1185">Reference proteome</keyword>
<evidence type="ECO:0000256" key="1">
    <source>
        <dbReference type="SAM" id="Phobius"/>
    </source>
</evidence>
<dbReference type="STRING" id="225848.Sps_02025"/>
<gene>
    <name evidence="2" type="ORF">Sps_02025</name>
</gene>
<dbReference type="AlphaFoldDB" id="A0A1S6HNU6"/>
<accession>A0A1S6HNU6</accession>
<dbReference type="KEGG" id="spsw:Sps_02025"/>
<evidence type="ECO:0000313" key="3">
    <source>
        <dbReference type="Proteomes" id="UP000189545"/>
    </source>
</evidence>
<feature type="transmembrane region" description="Helical" evidence="1">
    <location>
        <begin position="39"/>
        <end position="63"/>
    </location>
</feature>
<dbReference type="EMBL" id="CP014782">
    <property type="protein sequence ID" value="AQS37185.1"/>
    <property type="molecule type" value="Genomic_DNA"/>
</dbReference>
<reference evidence="2 3" key="1">
    <citation type="submission" date="2016-03" db="EMBL/GenBank/DDBJ databases">
        <title>Complete genome sequence of Shewanella psychrophila WP2, a deep sea bacterium isolated from west Pacific sediment.</title>
        <authorList>
            <person name="Xu G."/>
            <person name="Jian H."/>
        </authorList>
    </citation>
    <scope>NUCLEOTIDE SEQUENCE [LARGE SCALE GENOMIC DNA]</scope>
    <source>
        <strain evidence="2 3">WP2</strain>
    </source>
</reference>
<protein>
    <submittedName>
        <fullName evidence="2">Uncharacterized protein</fullName>
    </submittedName>
</protein>
<keyword evidence="1" id="KW-0812">Transmembrane</keyword>
<organism evidence="2 3">
    <name type="scientific">Shewanella psychrophila</name>
    <dbReference type="NCBI Taxonomy" id="225848"/>
    <lineage>
        <taxon>Bacteria</taxon>
        <taxon>Pseudomonadati</taxon>
        <taxon>Pseudomonadota</taxon>
        <taxon>Gammaproteobacteria</taxon>
        <taxon>Alteromonadales</taxon>
        <taxon>Shewanellaceae</taxon>
        <taxon>Shewanella</taxon>
    </lineage>
</organism>
<keyword evidence="1" id="KW-0472">Membrane</keyword>
<dbReference type="RefSeq" id="WP_077752382.1">
    <property type="nucleotide sequence ID" value="NZ_CP014782.1"/>
</dbReference>
<name>A0A1S6HNU6_9GAMM</name>
<dbReference type="Proteomes" id="UP000189545">
    <property type="component" value="Chromosome"/>
</dbReference>
<feature type="transmembrane region" description="Helical" evidence="1">
    <location>
        <begin position="6"/>
        <end position="27"/>
    </location>
</feature>
<evidence type="ECO:0000313" key="2">
    <source>
        <dbReference type="EMBL" id="AQS37185.1"/>
    </source>
</evidence>
<keyword evidence="1" id="KW-1133">Transmembrane helix</keyword>
<dbReference type="OrthoDB" id="5739727at2"/>
<proteinExistence type="predicted"/>
<sequence>MNINATLIGQVFFIILLLIPVFSFICYKVGKKKTTNPKMVGFVGAALSLFPPLNFVFLAVLVLKSDLPIALSES</sequence>